<dbReference type="Proteomes" id="UP000037822">
    <property type="component" value="Unassembled WGS sequence"/>
</dbReference>
<accession>A0A0N1F6L3</accession>
<name>A0A0N1F6L3_9HYPH</name>
<keyword evidence="4" id="KW-1185">Reference proteome</keyword>
<comment type="similarity">
    <text evidence="1">Belongs to the VapB family.</text>
</comment>
<dbReference type="InterPro" id="IPR007159">
    <property type="entry name" value="SpoVT-AbrB_dom"/>
</dbReference>
<comment type="caution">
    <text evidence="3">The sequence shown here is derived from an EMBL/GenBank/DDBJ whole genome shotgun (WGS) entry which is preliminary data.</text>
</comment>
<evidence type="ECO:0000313" key="3">
    <source>
        <dbReference type="EMBL" id="KPH81854.1"/>
    </source>
</evidence>
<organism evidence="3 4">
    <name type="scientific">Bosea vaviloviae</name>
    <dbReference type="NCBI Taxonomy" id="1526658"/>
    <lineage>
        <taxon>Bacteria</taxon>
        <taxon>Pseudomonadati</taxon>
        <taxon>Pseudomonadota</taxon>
        <taxon>Alphaproteobacteria</taxon>
        <taxon>Hyphomicrobiales</taxon>
        <taxon>Boseaceae</taxon>
        <taxon>Bosea</taxon>
    </lineage>
</organism>
<dbReference type="SUPFAM" id="SSF89447">
    <property type="entry name" value="AbrB/MazE/MraZ-like"/>
    <property type="match status" value="1"/>
</dbReference>
<sequence>MLAKTRATTKLFVTNRSQAVRLPKDLAFPPDVTEVEIIRQGSGVLIVPKGKSWDDYFDRGTRASDDFMVTRDQPEAAEEREEF</sequence>
<feature type="domain" description="SpoVT-AbrB" evidence="2">
    <location>
        <begin position="13"/>
        <end position="54"/>
    </location>
</feature>
<dbReference type="GO" id="GO:0003677">
    <property type="term" value="F:DNA binding"/>
    <property type="evidence" value="ECO:0007669"/>
    <property type="project" value="InterPro"/>
</dbReference>
<proteinExistence type="inferred from homology"/>
<evidence type="ECO:0000313" key="4">
    <source>
        <dbReference type="Proteomes" id="UP000037822"/>
    </source>
</evidence>
<dbReference type="InterPro" id="IPR051734">
    <property type="entry name" value="VapB_TA_antitoxins"/>
</dbReference>
<dbReference type="RefSeq" id="WP_054208240.1">
    <property type="nucleotide sequence ID" value="NZ_LGSZ01000026.1"/>
</dbReference>
<evidence type="ECO:0000256" key="1">
    <source>
        <dbReference type="ARBA" id="ARBA00007924"/>
    </source>
</evidence>
<dbReference type="PANTHER" id="PTHR37550">
    <property type="entry name" value="ANTITOXIN VAPB1"/>
    <property type="match status" value="1"/>
</dbReference>
<dbReference type="PATRIC" id="fig|1526658.3.peg.3649"/>
<dbReference type="NCBIfam" id="NF040493">
    <property type="entry name" value="TA_anti_VapB"/>
    <property type="match status" value="1"/>
</dbReference>
<gene>
    <name evidence="3" type="ORF">AE618_06505</name>
</gene>
<dbReference type="AlphaFoldDB" id="A0A0N1F6L3"/>
<dbReference type="PANTHER" id="PTHR37550:SF3">
    <property type="entry name" value="ANTITOXIN VAPB1"/>
    <property type="match status" value="1"/>
</dbReference>
<dbReference type="InterPro" id="IPR037914">
    <property type="entry name" value="SpoVT-AbrB_sf"/>
</dbReference>
<dbReference type="EMBL" id="LGSZ01000026">
    <property type="protein sequence ID" value="KPH81854.1"/>
    <property type="molecule type" value="Genomic_DNA"/>
</dbReference>
<dbReference type="Gene3D" id="2.10.260.10">
    <property type="match status" value="1"/>
</dbReference>
<dbReference type="OrthoDB" id="7173678at2"/>
<dbReference type="Pfam" id="PF04014">
    <property type="entry name" value="MazE_antitoxin"/>
    <property type="match status" value="1"/>
</dbReference>
<evidence type="ECO:0000259" key="2">
    <source>
        <dbReference type="Pfam" id="PF04014"/>
    </source>
</evidence>
<protein>
    <recommendedName>
        <fullName evidence="2">SpoVT-AbrB domain-containing protein</fullName>
    </recommendedName>
</protein>
<reference evidence="3 4" key="1">
    <citation type="submission" date="2015-07" db="EMBL/GenBank/DDBJ databases">
        <title>Whole genome sequencing of Bosea vaviloviae isolated from cave pool.</title>
        <authorList>
            <person name="Tan N.E.H."/>
            <person name="Lee Y.P."/>
            <person name="Gan H.M."/>
            <person name="Barton H."/>
            <person name="Savka M.A."/>
        </authorList>
    </citation>
    <scope>NUCLEOTIDE SEQUENCE [LARGE SCALE GENOMIC DNA]</scope>
    <source>
        <strain evidence="3 4">SD260</strain>
    </source>
</reference>
<dbReference type="InterPro" id="IPR047976">
    <property type="entry name" value="Anti_VapB2-like"/>
</dbReference>